<evidence type="ECO:0000313" key="3">
    <source>
        <dbReference type="Proteomes" id="UP000182347"/>
    </source>
</evidence>
<proteinExistence type="predicted"/>
<organism evidence="2 3">
    <name type="scientific">Sediminibacillus halophilus</name>
    <dbReference type="NCBI Taxonomy" id="482461"/>
    <lineage>
        <taxon>Bacteria</taxon>
        <taxon>Bacillati</taxon>
        <taxon>Bacillota</taxon>
        <taxon>Bacilli</taxon>
        <taxon>Bacillales</taxon>
        <taxon>Bacillaceae</taxon>
        <taxon>Sediminibacillus</taxon>
    </lineage>
</organism>
<dbReference type="Proteomes" id="UP000182347">
    <property type="component" value="Unassembled WGS sequence"/>
</dbReference>
<name>A0A1G9TAY6_9BACI</name>
<keyword evidence="1" id="KW-1133">Transmembrane helix</keyword>
<dbReference type="EMBL" id="FNHF01000003">
    <property type="protein sequence ID" value="SDM44873.1"/>
    <property type="molecule type" value="Genomic_DNA"/>
</dbReference>
<evidence type="ECO:0000313" key="2">
    <source>
        <dbReference type="EMBL" id="SDM44873.1"/>
    </source>
</evidence>
<keyword evidence="3" id="KW-1185">Reference proteome</keyword>
<accession>A0A1G9TAY6</accession>
<keyword evidence="1" id="KW-0812">Transmembrane</keyword>
<dbReference type="STRING" id="482461.SAMN05216244_2512"/>
<protein>
    <submittedName>
        <fullName evidence="2">Uncharacterized protein</fullName>
    </submittedName>
</protein>
<dbReference type="AlphaFoldDB" id="A0A1G9TAY6"/>
<reference evidence="3" key="1">
    <citation type="submission" date="2016-10" db="EMBL/GenBank/DDBJ databases">
        <authorList>
            <person name="Varghese N."/>
            <person name="Submissions S."/>
        </authorList>
    </citation>
    <scope>NUCLEOTIDE SEQUENCE [LARGE SCALE GENOMIC DNA]</scope>
    <source>
        <strain evidence="3">CGMCC 1.6199</strain>
    </source>
</reference>
<feature type="transmembrane region" description="Helical" evidence="1">
    <location>
        <begin position="29"/>
        <end position="47"/>
    </location>
</feature>
<gene>
    <name evidence="2" type="ORF">SAMN05216244_2512</name>
</gene>
<evidence type="ECO:0000256" key="1">
    <source>
        <dbReference type="SAM" id="Phobius"/>
    </source>
</evidence>
<keyword evidence="1" id="KW-0472">Membrane</keyword>
<sequence length="115" mass="13491">MTNWLIYTSFLNCVTIHFEKVKRGVWEKISLFISLVLSSLAAWLNLFEHRYLRGTVFSLSFYWIWQDNLRQQEGSKSHEICVVNFSPTKKSLQSPDHSGNILRNQKKKKPICATL</sequence>